<proteinExistence type="predicted"/>
<name>A0AAQ3WWA0_PASNO</name>
<evidence type="ECO:0000313" key="2">
    <source>
        <dbReference type="Proteomes" id="UP001341281"/>
    </source>
</evidence>
<gene>
    <name evidence="1" type="ORF">U9M48_023601</name>
</gene>
<reference evidence="1 2" key="1">
    <citation type="submission" date="2024-02" db="EMBL/GenBank/DDBJ databases">
        <title>High-quality chromosome-scale genome assembly of Pensacola bahiagrass (Paspalum notatum Flugge var. saurae).</title>
        <authorList>
            <person name="Vega J.M."/>
            <person name="Podio M."/>
            <person name="Orjuela J."/>
            <person name="Siena L.A."/>
            <person name="Pessino S.C."/>
            <person name="Combes M.C."/>
            <person name="Mariac C."/>
            <person name="Albertini E."/>
            <person name="Pupilli F."/>
            <person name="Ortiz J.P.A."/>
            <person name="Leblanc O."/>
        </authorList>
    </citation>
    <scope>NUCLEOTIDE SEQUENCE [LARGE SCALE GENOMIC DNA]</scope>
    <source>
        <strain evidence="1">R1</strain>
        <tissue evidence="1">Leaf</tissue>
    </source>
</reference>
<dbReference type="Proteomes" id="UP001341281">
    <property type="component" value="Chromosome 05"/>
</dbReference>
<sequence>MEDQEKKLMEPCVPTSADLKIADLAPPPAAFEIVSSLINMVRNQPFKGKEDPNHHLKTFLQHLQHIQR</sequence>
<protein>
    <recommendedName>
        <fullName evidence="3">Reverse transcriptase domain-containing protein</fullName>
    </recommendedName>
</protein>
<evidence type="ECO:0000313" key="1">
    <source>
        <dbReference type="EMBL" id="WVZ75561.1"/>
    </source>
</evidence>
<accession>A0AAQ3WWA0</accession>
<evidence type="ECO:0008006" key="3">
    <source>
        <dbReference type="Google" id="ProtNLM"/>
    </source>
</evidence>
<organism evidence="1 2">
    <name type="scientific">Paspalum notatum var. saurae</name>
    <dbReference type="NCBI Taxonomy" id="547442"/>
    <lineage>
        <taxon>Eukaryota</taxon>
        <taxon>Viridiplantae</taxon>
        <taxon>Streptophyta</taxon>
        <taxon>Embryophyta</taxon>
        <taxon>Tracheophyta</taxon>
        <taxon>Spermatophyta</taxon>
        <taxon>Magnoliopsida</taxon>
        <taxon>Liliopsida</taxon>
        <taxon>Poales</taxon>
        <taxon>Poaceae</taxon>
        <taxon>PACMAD clade</taxon>
        <taxon>Panicoideae</taxon>
        <taxon>Andropogonodae</taxon>
        <taxon>Paspaleae</taxon>
        <taxon>Paspalinae</taxon>
        <taxon>Paspalum</taxon>
    </lineage>
</organism>
<keyword evidence="2" id="KW-1185">Reference proteome</keyword>
<dbReference type="EMBL" id="CP144749">
    <property type="protein sequence ID" value="WVZ75561.1"/>
    <property type="molecule type" value="Genomic_DNA"/>
</dbReference>
<dbReference type="AlphaFoldDB" id="A0AAQ3WWA0"/>